<reference evidence="1" key="1">
    <citation type="journal article" date="2015" name="Genome Announc.">
        <title>Draft Genome Sequence of Bacteroidales Strain TBC1, a Novel Isolate from a Methanogenic Wastewater Treatment System.</title>
        <authorList>
            <person name="Tourlousse D.M."/>
            <person name="Matsuura N."/>
            <person name="Sun L."/>
            <person name="Toyonaga M."/>
            <person name="Kuroda K."/>
            <person name="Ohashi A."/>
            <person name="Cruz R."/>
            <person name="Yamaguchi T."/>
            <person name="Sekiguchi Y."/>
        </authorList>
    </citation>
    <scope>NUCLEOTIDE SEQUENCE [LARGE SCALE GENOMIC DNA]</scope>
    <source>
        <strain evidence="1">TBC1</strain>
    </source>
</reference>
<dbReference type="Proteomes" id="UP000053091">
    <property type="component" value="Unassembled WGS sequence"/>
</dbReference>
<gene>
    <name evidence="1" type="ORF">TBC1_11767</name>
</gene>
<protein>
    <submittedName>
        <fullName evidence="1">Uncharacterized protein</fullName>
    </submittedName>
</protein>
<evidence type="ECO:0000313" key="1">
    <source>
        <dbReference type="EMBL" id="GAP42635.1"/>
    </source>
</evidence>
<sequence length="164" mass="18446">MIEVYMLPHRQGLFHQFCREKDEQDLRTVVVKFSFSVSNPGAPSFPHPSVFKFFLPCPGHFPRIGRQNLRTIVTYCVYCGEISAFLSVIRESLSSRMLEFLKFFYHIGTIGHIEFYVNAIYCGEFLDSLSSGKENLRFPSKSHSAFATAAAVGTSPISPSPLAP</sequence>
<name>A0A0S7BVP2_9BACT</name>
<proteinExistence type="predicted"/>
<evidence type="ECO:0000313" key="2">
    <source>
        <dbReference type="Proteomes" id="UP000053091"/>
    </source>
</evidence>
<accession>A0A0S7BVP2</accession>
<dbReference type="AlphaFoldDB" id="A0A0S7BVP2"/>
<organism evidence="1">
    <name type="scientific">Lentimicrobium saccharophilum</name>
    <dbReference type="NCBI Taxonomy" id="1678841"/>
    <lineage>
        <taxon>Bacteria</taxon>
        <taxon>Pseudomonadati</taxon>
        <taxon>Bacteroidota</taxon>
        <taxon>Bacteroidia</taxon>
        <taxon>Bacteroidales</taxon>
        <taxon>Lentimicrobiaceae</taxon>
        <taxon>Lentimicrobium</taxon>
    </lineage>
</organism>
<keyword evidence="2" id="KW-1185">Reference proteome</keyword>
<dbReference type="EMBL" id="DF968182">
    <property type="protein sequence ID" value="GAP42635.1"/>
    <property type="molecule type" value="Genomic_DNA"/>
</dbReference>